<dbReference type="PANTHER" id="PTHR47150:SF4">
    <property type="entry name" value="HARBINGER TRANSPOSASE-DERIVED PROTEIN-RELATED"/>
    <property type="match status" value="1"/>
</dbReference>
<dbReference type="Proteomes" id="UP000235145">
    <property type="component" value="Unassembled WGS sequence"/>
</dbReference>
<gene>
    <name evidence="1" type="ORF">LSAT_V11C800430630</name>
</gene>
<comment type="caution">
    <text evidence="1">The sequence shown here is derived from an EMBL/GenBank/DDBJ whole genome shotgun (WGS) entry which is preliminary data.</text>
</comment>
<organism evidence="1 2">
    <name type="scientific">Lactuca sativa</name>
    <name type="common">Garden lettuce</name>
    <dbReference type="NCBI Taxonomy" id="4236"/>
    <lineage>
        <taxon>Eukaryota</taxon>
        <taxon>Viridiplantae</taxon>
        <taxon>Streptophyta</taxon>
        <taxon>Embryophyta</taxon>
        <taxon>Tracheophyta</taxon>
        <taxon>Spermatophyta</taxon>
        <taxon>Magnoliopsida</taxon>
        <taxon>eudicotyledons</taxon>
        <taxon>Gunneridae</taxon>
        <taxon>Pentapetalae</taxon>
        <taxon>asterids</taxon>
        <taxon>campanulids</taxon>
        <taxon>Asterales</taxon>
        <taxon>Asteraceae</taxon>
        <taxon>Cichorioideae</taxon>
        <taxon>Cichorieae</taxon>
        <taxon>Lactucinae</taxon>
        <taxon>Lactuca</taxon>
    </lineage>
</organism>
<dbReference type="AlphaFoldDB" id="A0A9R1UMC3"/>
<dbReference type="EMBL" id="NBSK02000008">
    <property type="protein sequence ID" value="KAJ0189525.1"/>
    <property type="molecule type" value="Genomic_DNA"/>
</dbReference>
<accession>A0A9R1UMC3</accession>
<reference evidence="1 2" key="1">
    <citation type="journal article" date="2017" name="Nat. Commun.">
        <title>Genome assembly with in vitro proximity ligation data and whole-genome triplication in lettuce.</title>
        <authorList>
            <person name="Reyes-Chin-Wo S."/>
            <person name="Wang Z."/>
            <person name="Yang X."/>
            <person name="Kozik A."/>
            <person name="Arikit S."/>
            <person name="Song C."/>
            <person name="Xia L."/>
            <person name="Froenicke L."/>
            <person name="Lavelle D.O."/>
            <person name="Truco M.J."/>
            <person name="Xia R."/>
            <person name="Zhu S."/>
            <person name="Xu C."/>
            <person name="Xu H."/>
            <person name="Xu X."/>
            <person name="Cox K."/>
            <person name="Korf I."/>
            <person name="Meyers B.C."/>
            <person name="Michelmore R.W."/>
        </authorList>
    </citation>
    <scope>NUCLEOTIDE SEQUENCE [LARGE SCALE GENOMIC DNA]</scope>
    <source>
        <strain evidence="2">cv. Salinas</strain>
        <tissue evidence="1">Seedlings</tissue>
    </source>
</reference>
<proteinExistence type="predicted"/>
<sequence>MNNFLGASSSSLSDEDDSNNDELIMHILFSTAYNIVRQRDDSSNIEKSINRDRIASNELLLHDYFPSDRLYNLSKFKDRFHISRKLFVRIDARGKRGLLHFKNAQQLLKNWHTT</sequence>
<name>A0A9R1UMC3_LACSA</name>
<evidence type="ECO:0000313" key="2">
    <source>
        <dbReference type="Proteomes" id="UP000235145"/>
    </source>
</evidence>
<evidence type="ECO:0000313" key="1">
    <source>
        <dbReference type="EMBL" id="KAJ0189525.1"/>
    </source>
</evidence>
<protein>
    <submittedName>
        <fullName evidence="1">Uncharacterized protein</fullName>
    </submittedName>
</protein>
<keyword evidence="2" id="KW-1185">Reference proteome</keyword>
<dbReference type="PANTHER" id="PTHR47150">
    <property type="entry name" value="OS12G0169200 PROTEIN"/>
    <property type="match status" value="1"/>
</dbReference>